<dbReference type="PANTHER" id="PTHR23015:SF4">
    <property type="entry name" value="DUF38 DOMAIN-CONTAINING PROTEIN-RELATED"/>
    <property type="match status" value="1"/>
</dbReference>
<evidence type="ECO:0000313" key="4">
    <source>
        <dbReference type="Proteomes" id="UP000230233"/>
    </source>
</evidence>
<comment type="caution">
    <text evidence="3">The sequence shown here is derived from an EMBL/GenBank/DDBJ whole genome shotgun (WGS) entry which is preliminary data.</text>
</comment>
<dbReference type="GO" id="GO:0045087">
    <property type="term" value="P:innate immune response"/>
    <property type="evidence" value="ECO:0007669"/>
    <property type="project" value="TreeGrafter"/>
</dbReference>
<dbReference type="Proteomes" id="UP000230233">
    <property type="component" value="Unassembled WGS sequence"/>
</dbReference>
<sequence>MPLKTKIKHCAYKMMANDSDYFARAAILEEFKLGTKIDEAFVKILDFLPEKIDREEFDYWFKRFEKGDEELEYDLEERKVRAHRAIFSRMGLKEQLLMYKAGGRPREILRTMRFNYEKCHVTIAADCIYVKFNDYPLNVYWETPENTEKRDLKIRNFREMYWKPPRKNVENFGNLKFIEIPKNANFLDQAVNDIMFALANPKNWMKSLSICVKGYDLRTRYEETRIYTFLEKFRTELCKIAHKVSIQNFTLQDNRAERIRAILGCLKPEFLQNITIAHPNFSSWKFSNSHEMQRAESEIDSMIVSEQWKKAKRICWFYGPLDIQMDYFYHLRNFEIFVDNMPMEEFKYLLKALRKSPNFQKAIIQSQQLIDFENETEELGVFQNPNDFADDQFHLRIRNSTDLITMRIGQDAIFIARNTSPRNNS</sequence>
<dbReference type="Pfam" id="PF01827">
    <property type="entry name" value="FTH"/>
    <property type="match status" value="1"/>
</dbReference>
<feature type="domain" description="Mos1 transposase HTH" evidence="2">
    <location>
        <begin position="24"/>
        <end position="68"/>
    </location>
</feature>
<dbReference type="InterPro" id="IPR002900">
    <property type="entry name" value="DUF38/FTH_CAE_spp"/>
</dbReference>
<evidence type="ECO:0000259" key="1">
    <source>
        <dbReference type="Pfam" id="PF01827"/>
    </source>
</evidence>
<dbReference type="EMBL" id="PDUG01000007">
    <property type="protein sequence ID" value="PIC14577.1"/>
    <property type="molecule type" value="Genomic_DNA"/>
</dbReference>
<organism evidence="3 4">
    <name type="scientific">Caenorhabditis nigoni</name>
    <dbReference type="NCBI Taxonomy" id="1611254"/>
    <lineage>
        <taxon>Eukaryota</taxon>
        <taxon>Metazoa</taxon>
        <taxon>Ecdysozoa</taxon>
        <taxon>Nematoda</taxon>
        <taxon>Chromadorea</taxon>
        <taxon>Rhabditida</taxon>
        <taxon>Rhabditina</taxon>
        <taxon>Rhabditomorpha</taxon>
        <taxon>Rhabditoidea</taxon>
        <taxon>Rhabditidae</taxon>
        <taxon>Peloderinae</taxon>
        <taxon>Caenorhabditis</taxon>
    </lineage>
</organism>
<dbReference type="PANTHER" id="PTHR23015">
    <property type="entry name" value="UNCHARACTERIZED C.ELEGANS PROTEIN"/>
    <property type="match status" value="1"/>
</dbReference>
<gene>
    <name evidence="3" type="ORF">B9Z55_026838</name>
</gene>
<reference evidence="4" key="1">
    <citation type="submission" date="2017-10" db="EMBL/GenBank/DDBJ databases">
        <title>Rapid genome shrinkage in a self-fertile nematode reveals novel sperm competition proteins.</title>
        <authorList>
            <person name="Yin D."/>
            <person name="Schwarz E.M."/>
            <person name="Thomas C.G."/>
            <person name="Felde R.L."/>
            <person name="Korf I.F."/>
            <person name="Cutter A.D."/>
            <person name="Schartner C.M."/>
            <person name="Ralston E.J."/>
            <person name="Meyer B.J."/>
            <person name="Haag E.S."/>
        </authorList>
    </citation>
    <scope>NUCLEOTIDE SEQUENCE [LARGE SCALE GENOMIC DNA]</scope>
    <source>
        <strain evidence="4">JU1422</strain>
    </source>
</reference>
<protein>
    <recommendedName>
        <fullName evidence="5">DUF38 domain-containing protein</fullName>
    </recommendedName>
</protein>
<evidence type="ECO:0000313" key="3">
    <source>
        <dbReference type="EMBL" id="PIC14577.1"/>
    </source>
</evidence>
<dbReference type="OrthoDB" id="10290352at2759"/>
<dbReference type="Pfam" id="PF17906">
    <property type="entry name" value="HTH_48"/>
    <property type="match status" value="1"/>
</dbReference>
<keyword evidence="4" id="KW-1185">Reference proteome</keyword>
<feature type="domain" description="DUF38" evidence="1">
    <location>
        <begin position="229"/>
        <end position="383"/>
    </location>
</feature>
<dbReference type="AlphaFoldDB" id="A0A2G5SHS8"/>
<accession>A0A2G5SHS8</accession>
<evidence type="ECO:0008006" key="5">
    <source>
        <dbReference type="Google" id="ProtNLM"/>
    </source>
</evidence>
<dbReference type="InterPro" id="IPR041426">
    <property type="entry name" value="Mos1_HTH"/>
</dbReference>
<proteinExistence type="predicted"/>
<dbReference type="InterPro" id="IPR040161">
    <property type="entry name" value="FB224"/>
</dbReference>
<evidence type="ECO:0000259" key="2">
    <source>
        <dbReference type="Pfam" id="PF17906"/>
    </source>
</evidence>
<name>A0A2G5SHS8_9PELO</name>